<keyword evidence="3 7" id="KW-0812">Transmembrane</keyword>
<dbReference type="PANTHER" id="PTHR42770:SF16">
    <property type="entry name" value="AMINO ACID PERMEASE"/>
    <property type="match status" value="1"/>
</dbReference>
<feature type="transmembrane region" description="Helical" evidence="7">
    <location>
        <begin position="370"/>
        <end position="389"/>
    </location>
</feature>
<feature type="transmembrane region" description="Helical" evidence="7">
    <location>
        <begin position="67"/>
        <end position="86"/>
    </location>
</feature>
<feature type="transmembrane region" description="Helical" evidence="7">
    <location>
        <begin position="435"/>
        <end position="457"/>
    </location>
</feature>
<keyword evidence="4 7" id="KW-1133">Transmembrane helix</keyword>
<feature type="transmembrane region" description="Helical" evidence="7">
    <location>
        <begin position="401"/>
        <end position="423"/>
    </location>
</feature>
<dbReference type="Proteomes" id="UP000283128">
    <property type="component" value="Unassembled WGS sequence"/>
</dbReference>
<keyword evidence="9" id="KW-1185">Reference proteome</keyword>
<dbReference type="GO" id="GO:0022857">
    <property type="term" value="F:transmembrane transporter activity"/>
    <property type="evidence" value="ECO:0007669"/>
    <property type="project" value="InterPro"/>
</dbReference>
<evidence type="ECO:0000256" key="2">
    <source>
        <dbReference type="ARBA" id="ARBA00022475"/>
    </source>
</evidence>
<sequence length="529" mass="55793">MATSPDTTPDIAPDTAPDSAQGKGLRTGALGMTTSLILSVASAAPAYSLAATLAFIVAFVGFQAPSIVLLAFVPILFVSFGYAALNRQEPDCGTIFTWASRVLGPRVGFMGGWAIITSFILVMASLAQVAGQYVFILFGAKGIGSDPASPWVLLVGLGWIALMTAVCYRGIEVAAAVQRALLFLEFAMLAVFSVVALVRVYTGHAGPGARHPHLSWLNPFEISSPSAFVSGLVLMLFIYWGWETALTVNEETTDRHRTPGVAAIASTVMLLVLYLVATVATLSFAGIGTTGDGLGNPDNFGDVFSAIGRSVFGDSGLGSFLWHLLVLMVLSSAAASTETTVLSLGRTLLAMGGRGAAPRVFAKVHPRYSIPQVSTIATGVAGAVAYVVMNFLSHGQVIGDAVSSCGLMIAFYYGLTGITSAWAYRAQWRRSAADFWLRVTLPAIGGLVLVAAGLWSLRNDWDPANSYTSWTLPFAPHWHVGGVFVIGVGTLALGYVLMLAYARRAPRFFTGAPQEPVTEPAPPHQPIPQ</sequence>
<evidence type="ECO:0000313" key="9">
    <source>
        <dbReference type="Proteomes" id="UP000283128"/>
    </source>
</evidence>
<dbReference type="GO" id="GO:0005886">
    <property type="term" value="C:plasma membrane"/>
    <property type="evidence" value="ECO:0007669"/>
    <property type="project" value="UniProtKB-SubCell"/>
</dbReference>
<name>A0A3S2VAQ7_9ACTN</name>
<organism evidence="8 9">
    <name type="scientific">Streptomyces antnestii</name>
    <dbReference type="NCBI Taxonomy" id="2494256"/>
    <lineage>
        <taxon>Bacteria</taxon>
        <taxon>Bacillati</taxon>
        <taxon>Actinomycetota</taxon>
        <taxon>Actinomycetes</taxon>
        <taxon>Kitasatosporales</taxon>
        <taxon>Streptomycetaceae</taxon>
        <taxon>Streptomyces</taxon>
    </lineage>
</organism>
<evidence type="ECO:0000256" key="3">
    <source>
        <dbReference type="ARBA" id="ARBA00022692"/>
    </source>
</evidence>
<gene>
    <name evidence="8" type="ORF">EOT10_28475</name>
</gene>
<feature type="transmembrane region" description="Helical" evidence="7">
    <location>
        <begin position="477"/>
        <end position="501"/>
    </location>
</feature>
<evidence type="ECO:0000313" key="8">
    <source>
        <dbReference type="EMBL" id="RVU19948.1"/>
    </source>
</evidence>
<keyword evidence="5 7" id="KW-0472">Membrane</keyword>
<dbReference type="AlphaFoldDB" id="A0A3S2VAQ7"/>
<dbReference type="PIRSF" id="PIRSF006060">
    <property type="entry name" value="AA_transporter"/>
    <property type="match status" value="1"/>
</dbReference>
<proteinExistence type="predicted"/>
<dbReference type="RefSeq" id="WP_127831202.1">
    <property type="nucleotide sequence ID" value="NZ_RZYA01000016.1"/>
</dbReference>
<feature type="transmembrane region" description="Helical" evidence="7">
    <location>
        <begin position="180"/>
        <end position="202"/>
    </location>
</feature>
<feature type="transmembrane region" description="Helical" evidence="7">
    <location>
        <begin position="107"/>
        <end position="130"/>
    </location>
</feature>
<evidence type="ECO:0000256" key="1">
    <source>
        <dbReference type="ARBA" id="ARBA00004651"/>
    </source>
</evidence>
<comment type="caution">
    <text evidence="8">The sequence shown here is derived from an EMBL/GenBank/DDBJ whole genome shotgun (WGS) entry which is preliminary data.</text>
</comment>
<evidence type="ECO:0000256" key="6">
    <source>
        <dbReference type="SAM" id="MobiDB-lite"/>
    </source>
</evidence>
<feature type="transmembrane region" description="Helical" evidence="7">
    <location>
        <begin position="222"/>
        <end position="242"/>
    </location>
</feature>
<dbReference type="Gene3D" id="1.20.1740.10">
    <property type="entry name" value="Amino acid/polyamine transporter I"/>
    <property type="match status" value="1"/>
</dbReference>
<evidence type="ECO:0000256" key="5">
    <source>
        <dbReference type="ARBA" id="ARBA00023136"/>
    </source>
</evidence>
<dbReference type="InterPro" id="IPR002293">
    <property type="entry name" value="AA/rel_permease1"/>
</dbReference>
<feature type="transmembrane region" description="Helical" evidence="7">
    <location>
        <begin position="36"/>
        <end position="61"/>
    </location>
</feature>
<feature type="transmembrane region" description="Helical" evidence="7">
    <location>
        <begin position="263"/>
        <end position="287"/>
    </location>
</feature>
<feature type="transmembrane region" description="Helical" evidence="7">
    <location>
        <begin position="150"/>
        <end position="168"/>
    </location>
</feature>
<evidence type="ECO:0000256" key="4">
    <source>
        <dbReference type="ARBA" id="ARBA00022989"/>
    </source>
</evidence>
<reference evidence="8 9" key="1">
    <citation type="submission" date="2019-01" db="EMBL/GenBank/DDBJ databases">
        <title>Genome sequences of Streptomyces and Rhizobium isolates collected from root and soil.</title>
        <authorList>
            <person name="Chhettri S."/>
            <person name="Sevigny J.L."/>
            <person name="Sen A."/>
            <person name="Ennis N."/>
            <person name="Tisa L."/>
        </authorList>
    </citation>
    <scope>NUCLEOTIDE SEQUENCE [LARGE SCALE GENOMIC DNA]</scope>
    <source>
        <strain evidence="8 9">San01</strain>
    </source>
</reference>
<dbReference type="InterPro" id="IPR050367">
    <property type="entry name" value="APC_superfamily"/>
</dbReference>
<feature type="transmembrane region" description="Helical" evidence="7">
    <location>
        <begin position="320"/>
        <end position="349"/>
    </location>
</feature>
<dbReference type="OrthoDB" id="138827at2"/>
<keyword evidence="2" id="KW-1003">Cell membrane</keyword>
<protein>
    <submittedName>
        <fullName evidence="8">APC family permease</fullName>
    </submittedName>
</protein>
<dbReference type="EMBL" id="RZYA01000016">
    <property type="protein sequence ID" value="RVU19948.1"/>
    <property type="molecule type" value="Genomic_DNA"/>
</dbReference>
<dbReference type="Pfam" id="PF13520">
    <property type="entry name" value="AA_permease_2"/>
    <property type="match status" value="1"/>
</dbReference>
<evidence type="ECO:0000256" key="7">
    <source>
        <dbReference type="SAM" id="Phobius"/>
    </source>
</evidence>
<dbReference type="PANTHER" id="PTHR42770">
    <property type="entry name" value="AMINO ACID TRANSPORTER-RELATED"/>
    <property type="match status" value="1"/>
</dbReference>
<accession>A0A3S2VAQ7</accession>
<feature type="region of interest" description="Disordered" evidence="6">
    <location>
        <begin position="1"/>
        <end position="24"/>
    </location>
</feature>
<comment type="subcellular location">
    <subcellularLocation>
        <location evidence="1">Cell membrane</location>
        <topology evidence="1">Multi-pass membrane protein</topology>
    </subcellularLocation>
</comment>